<keyword evidence="2" id="KW-1185">Reference proteome</keyword>
<comment type="caution">
    <text evidence="1">The sequence shown here is derived from an EMBL/GenBank/DDBJ whole genome shotgun (WGS) entry which is preliminary data.</text>
</comment>
<name>A0AAD9JU79_9ANNE</name>
<evidence type="ECO:0000313" key="1">
    <source>
        <dbReference type="EMBL" id="KAK2159271.1"/>
    </source>
</evidence>
<gene>
    <name evidence="1" type="ORF">LSH36_155g01032</name>
</gene>
<reference evidence="1" key="1">
    <citation type="journal article" date="2023" name="Mol. Biol. Evol.">
        <title>Third-Generation Sequencing Reveals the Adaptive Role of the Epigenome in Three Deep-Sea Polychaetes.</title>
        <authorList>
            <person name="Perez M."/>
            <person name="Aroh O."/>
            <person name="Sun Y."/>
            <person name="Lan Y."/>
            <person name="Juniper S.K."/>
            <person name="Young C.R."/>
            <person name="Angers B."/>
            <person name="Qian P.Y."/>
        </authorList>
    </citation>
    <scope>NUCLEOTIDE SEQUENCE</scope>
    <source>
        <strain evidence="1">P08H-3</strain>
    </source>
</reference>
<dbReference type="EMBL" id="JAODUP010000155">
    <property type="protein sequence ID" value="KAK2159271.1"/>
    <property type="molecule type" value="Genomic_DNA"/>
</dbReference>
<accession>A0AAD9JU79</accession>
<dbReference type="AlphaFoldDB" id="A0AAD9JU79"/>
<proteinExistence type="predicted"/>
<protein>
    <submittedName>
        <fullName evidence="1">Uncharacterized protein</fullName>
    </submittedName>
</protein>
<sequence length="83" mass="9428">MIYSLAFLPVDRVSDGMQHLRDNIPPEYAGLDDLLNYFDIIYVTGTHRRVRAPAPADDDGNIPAVTMRRLPHQFPYICGTHIC</sequence>
<organism evidence="1 2">
    <name type="scientific">Paralvinella palmiformis</name>
    <dbReference type="NCBI Taxonomy" id="53620"/>
    <lineage>
        <taxon>Eukaryota</taxon>
        <taxon>Metazoa</taxon>
        <taxon>Spiralia</taxon>
        <taxon>Lophotrochozoa</taxon>
        <taxon>Annelida</taxon>
        <taxon>Polychaeta</taxon>
        <taxon>Sedentaria</taxon>
        <taxon>Canalipalpata</taxon>
        <taxon>Terebellida</taxon>
        <taxon>Terebelliformia</taxon>
        <taxon>Alvinellidae</taxon>
        <taxon>Paralvinella</taxon>
    </lineage>
</organism>
<dbReference type="Proteomes" id="UP001208570">
    <property type="component" value="Unassembled WGS sequence"/>
</dbReference>
<evidence type="ECO:0000313" key="2">
    <source>
        <dbReference type="Proteomes" id="UP001208570"/>
    </source>
</evidence>